<dbReference type="Pfam" id="PF17164">
    <property type="entry name" value="DUF5122"/>
    <property type="match status" value="1"/>
</dbReference>
<protein>
    <recommendedName>
        <fullName evidence="5">Choice-of-anchor D domain-containing protein</fullName>
    </recommendedName>
</protein>
<reference evidence="3" key="1">
    <citation type="submission" date="2021-02" db="EMBL/GenBank/DDBJ databases">
        <title>Natrosporangium hydrolyticum gen. nov., sp. nov, a haloalkaliphilic actinobacterium from a soda solonchak soil.</title>
        <authorList>
            <person name="Sorokin D.Y."/>
            <person name="Khijniak T.V."/>
            <person name="Zakharycheva A.P."/>
            <person name="Boueva O.V."/>
            <person name="Ariskina E.V."/>
            <person name="Hahnke R.L."/>
            <person name="Bunk B."/>
            <person name="Sproer C."/>
            <person name="Schumann P."/>
            <person name="Evtushenko L.I."/>
            <person name="Kublanov I.V."/>
        </authorList>
    </citation>
    <scope>NUCLEOTIDE SEQUENCE</scope>
    <source>
        <strain evidence="3">DSM 106523</strain>
    </source>
</reference>
<evidence type="ECO:0000313" key="3">
    <source>
        <dbReference type="EMBL" id="QSB13646.1"/>
    </source>
</evidence>
<dbReference type="Gene3D" id="2.60.40.10">
    <property type="entry name" value="Immunoglobulins"/>
    <property type="match status" value="1"/>
</dbReference>
<dbReference type="Proteomes" id="UP000662857">
    <property type="component" value="Chromosome"/>
</dbReference>
<dbReference type="InterPro" id="IPR011043">
    <property type="entry name" value="Gal_Oxase/kelch_b-propeller"/>
</dbReference>
<gene>
    <name evidence="3" type="ORF">JQS43_19000</name>
</gene>
<feature type="compositionally biased region" description="Low complexity" evidence="1">
    <location>
        <begin position="920"/>
        <end position="968"/>
    </location>
</feature>
<proteinExistence type="predicted"/>
<keyword evidence="4" id="KW-1185">Reference proteome</keyword>
<dbReference type="EMBL" id="CP070499">
    <property type="protein sequence ID" value="QSB13646.1"/>
    <property type="molecule type" value="Genomic_DNA"/>
</dbReference>
<feature type="signal peptide" evidence="2">
    <location>
        <begin position="1"/>
        <end position="29"/>
    </location>
</feature>
<dbReference type="PANTHER" id="PTHR31778">
    <property type="entry name" value="BUD SITE SELECTION PROTEIN RAX2"/>
    <property type="match status" value="1"/>
</dbReference>
<dbReference type="GO" id="GO:0005975">
    <property type="term" value="P:carbohydrate metabolic process"/>
    <property type="evidence" value="ECO:0007669"/>
    <property type="project" value="UniProtKB-ARBA"/>
</dbReference>
<sequence>MSRGHRRVGGFALACVLVATLVPGAPAIAAAPGTSVAGGQVLDDPGFDWSRTFYGPGLDTGLSATGSGGAAATAVWDDGDGAALYVGGWTMTAGEHVVNRIARWDGAGWSPLTGPDGTGVTTEGSGNPNIKALAVYQDKLIVAGYFNRAGGVPVDNIAQWDGERWSALPGGGVTGGIGVEALTVHDGVLVAGGSFTTAGGEPVARVAGWDGEQWSSYDVGVEGGSVFALESYQDDLYVGGSFTHAGGAQVGRIARWDAAQRQWHAVAGGANNIVRALYAHEGALYAGGNFTVIGDRTANHIARWDGSGWSALGGGMSGQGNPRVESILAYAGELVAAGSFQSAEGGTVNHIARWDGTGWSPLAGPGGAGADLGIGTLAAFEGRLVAGSMGFREIGGVAANYIAQWDGDGWEPLRDGPSNGLSDITSGIADVTAAVVWRGDLIVAGSFVRAGEVRANRIARWDGASWTPLAGTYGTGVSGTITALTEYDGDLIAAGAFVEAGGLTVNYIARYDGREWAPLVTPSGVGTDFPIDALATYDGALVAAGNFSQAGGATARHLAAWDGAGWAPLGGGTNGRVNALAVVGGDLILGGSFTEAGGAAANRVASWDGSGFTPLAGGFNGGVNVLTSIDGEIFAGGAFTQADGATVNRVARWDGTGWSALAGPDGTGVTAPVNALAGYHGSLYVGGRFAEAGGVTVDHLARWDGDEWSAIGEGEQVGVGAVTIGDVRLLYLIEGDDHVPDQLAVGGAFQRAGGSASWGFAVYGPTAPFAALTASPREVEFGALTAEETGTATVTLTATGTAPVTITELTEPAEPFAVAERDCPAATMRLEPAQSCTITYEFAPTSGGEYAEELPVTSDANPVSVSLRGLGLTAPPQIDVDPGEVAVSVPAEQRDSTPITLTNLGEAELSWRAAPEGFDAVGPPAAGLAPGLSAPEPAASEPTAPEPGNEVARADGAGTEAAGAADPGSPAITVGDEHTVLSHSESMAVSPQHAVTCLNVATGHSRAAGHLRAFHLPEFGVSDDFLVTDVTFGVQAANPEIGVEVNLYTLDGALRYENLHPLGSATGTVAGKDQGRLVTVPVHTVVPAGSTLVVELATADLLGTGWFLPGTNDQGESAPSYFASEACGVPEPTPLANVGFGYPDVHLAMSVRGRAPVDCGQPAWLAVAPAAGTVAGGGDAQVSLEFDTAGLAVGDEATATLCLVSDDPVASLVTVPVTVTVTDDDDPPGGPVVCDETITGVHAGALTVTEGVTCLAAGAAVLGEVNVSAGAGLVATAAVVQGPVSAVGAAVVDLSFTQVTGPVVVSGATGSVSLFASQVTGSVSVVNGAMASAAVVAGNTIIGSLSCVGNDPAPTDLGLANTATGGATGQCAAGAMASGPTRVGGDLASR</sequence>
<dbReference type="InterPro" id="IPR013783">
    <property type="entry name" value="Ig-like_fold"/>
</dbReference>
<keyword evidence="2" id="KW-0732">Signal</keyword>
<dbReference type="PANTHER" id="PTHR31778:SF2">
    <property type="entry name" value="BUD SITE SELECTION PROTEIN RAX2"/>
    <property type="match status" value="1"/>
</dbReference>
<feature type="region of interest" description="Disordered" evidence="1">
    <location>
        <begin position="916"/>
        <end position="973"/>
    </location>
</feature>
<dbReference type="KEGG" id="nhy:JQS43_19000"/>
<name>A0A895YGJ0_9ACTN</name>
<dbReference type="GO" id="GO:1902929">
    <property type="term" value="C:plasma membrane of growing cell tip"/>
    <property type="evidence" value="ECO:0007669"/>
    <property type="project" value="TreeGrafter"/>
</dbReference>
<feature type="chain" id="PRO_5039029821" description="Choice-of-anchor D domain-containing protein" evidence="2">
    <location>
        <begin position="30"/>
        <end position="1390"/>
    </location>
</feature>
<dbReference type="InterPro" id="IPR013431">
    <property type="entry name" value="Delta_60_rpt"/>
</dbReference>
<evidence type="ECO:0000313" key="4">
    <source>
        <dbReference type="Proteomes" id="UP000662857"/>
    </source>
</evidence>
<accession>A0A895YGJ0</accession>
<evidence type="ECO:0008006" key="5">
    <source>
        <dbReference type="Google" id="ProtNLM"/>
    </source>
</evidence>
<evidence type="ECO:0000256" key="2">
    <source>
        <dbReference type="SAM" id="SignalP"/>
    </source>
</evidence>
<evidence type="ECO:0000256" key="1">
    <source>
        <dbReference type="SAM" id="MobiDB-lite"/>
    </source>
</evidence>
<organism evidence="3 4">
    <name type="scientific">Natronosporangium hydrolyticum</name>
    <dbReference type="NCBI Taxonomy" id="2811111"/>
    <lineage>
        <taxon>Bacteria</taxon>
        <taxon>Bacillati</taxon>
        <taxon>Actinomycetota</taxon>
        <taxon>Actinomycetes</taxon>
        <taxon>Micromonosporales</taxon>
        <taxon>Micromonosporaceae</taxon>
        <taxon>Natronosporangium</taxon>
    </lineage>
</organism>
<dbReference type="SUPFAM" id="SSF50965">
    <property type="entry name" value="Galactose oxidase, central domain"/>
    <property type="match status" value="2"/>
</dbReference>
<dbReference type="RefSeq" id="WP_239675744.1">
    <property type="nucleotide sequence ID" value="NZ_CP070499.1"/>
</dbReference>